<name>Q0A7R7_ALKEH</name>
<feature type="transmembrane region" description="Helical" evidence="1">
    <location>
        <begin position="57"/>
        <end position="77"/>
    </location>
</feature>
<keyword evidence="1" id="KW-1133">Transmembrane helix</keyword>
<organism evidence="3 4">
    <name type="scientific">Alkalilimnicola ehrlichii (strain ATCC BAA-1101 / DSM 17681 / MLHE-1)</name>
    <dbReference type="NCBI Taxonomy" id="187272"/>
    <lineage>
        <taxon>Bacteria</taxon>
        <taxon>Pseudomonadati</taxon>
        <taxon>Pseudomonadota</taxon>
        <taxon>Gammaproteobacteria</taxon>
        <taxon>Chromatiales</taxon>
        <taxon>Ectothiorhodospiraceae</taxon>
        <taxon>Alkalilimnicola</taxon>
    </lineage>
</organism>
<accession>Q0A7R7</accession>
<feature type="domain" description="Fatty acid desaturase" evidence="2">
    <location>
        <begin position="60"/>
        <end position="304"/>
    </location>
</feature>
<feature type="transmembrane region" description="Helical" evidence="1">
    <location>
        <begin position="187"/>
        <end position="211"/>
    </location>
</feature>
<dbReference type="Proteomes" id="UP000001962">
    <property type="component" value="Chromosome"/>
</dbReference>
<proteinExistence type="predicted"/>
<dbReference type="HOGENOM" id="CLU_043118_0_0_6"/>
<dbReference type="CDD" id="cd03507">
    <property type="entry name" value="Delta12-FADS-like"/>
    <property type="match status" value="1"/>
</dbReference>
<dbReference type="OrthoDB" id="9792534at2"/>
<evidence type="ECO:0000313" key="4">
    <source>
        <dbReference type="Proteomes" id="UP000001962"/>
    </source>
</evidence>
<keyword evidence="1" id="KW-0472">Membrane</keyword>
<feature type="transmembrane region" description="Helical" evidence="1">
    <location>
        <begin position="30"/>
        <end position="51"/>
    </location>
</feature>
<dbReference type="PANTHER" id="PTHR19353">
    <property type="entry name" value="FATTY ACID DESATURASE 2"/>
    <property type="match status" value="1"/>
</dbReference>
<gene>
    <name evidence="3" type="ordered locus">Mlg_1774</name>
</gene>
<sequence length="349" mass="39669">MSSQDASNIGAVDNPRALRRSLSHYREPRVARSVVEILITVIPFVLLWGVAWSAQNAGYWIGLIAVVPAAGFLVRLFMIQHDCSHGSFFRSRRANNWVGRVIGVLTLTPFDLWRHSHATHHATSGNLDRPNIGGIETLTVREYQALPRLHRLRYRLYRHPLVLFGIGPVYLFLLANRLPFGFMRSGWMPWVSTMGTNAAIALVVAGMIWLVGLGPFLLVQLPITLLGAVIGVWLFYVQHQFEDTYWRHQEEWSFDEAAVHGSSHYVLPGILRWFSANIGVHHVHHLCSRIPSYRLPEVLRDHPELRDVGRITLRQSLASVPLALWDEDKQRLVSFKEARAGSEPQSAYQ</sequence>
<dbReference type="GO" id="GO:0016020">
    <property type="term" value="C:membrane"/>
    <property type="evidence" value="ECO:0007669"/>
    <property type="project" value="TreeGrafter"/>
</dbReference>
<dbReference type="EMBL" id="CP000453">
    <property type="protein sequence ID" value="ABI57120.1"/>
    <property type="molecule type" value="Genomic_DNA"/>
</dbReference>
<dbReference type="PANTHER" id="PTHR19353:SF73">
    <property type="entry name" value="FATTY ACID DESATURASE"/>
    <property type="match status" value="1"/>
</dbReference>
<keyword evidence="1" id="KW-0812">Transmembrane</keyword>
<dbReference type="GO" id="GO:0016717">
    <property type="term" value="F:oxidoreductase activity, acting on paired donors, with oxidation of a pair of donors resulting in the reduction of molecular oxygen to two molecules of water"/>
    <property type="evidence" value="ECO:0007669"/>
    <property type="project" value="TreeGrafter"/>
</dbReference>
<reference evidence="4" key="1">
    <citation type="submission" date="2006-08" db="EMBL/GenBank/DDBJ databases">
        <title>Complete sequence of Alkalilimnicola ehrilichei MLHE-1.</title>
        <authorList>
            <person name="Copeland A."/>
            <person name="Lucas S."/>
            <person name="Lapidus A."/>
            <person name="Barry K."/>
            <person name="Detter J.C."/>
            <person name="Glavina del Rio T."/>
            <person name="Hammon N."/>
            <person name="Israni S."/>
            <person name="Dalin E."/>
            <person name="Tice H."/>
            <person name="Pitluck S."/>
            <person name="Sims D."/>
            <person name="Brettin T."/>
            <person name="Bruce D."/>
            <person name="Han C."/>
            <person name="Tapia R."/>
            <person name="Gilna P."/>
            <person name="Schmutz J."/>
            <person name="Larimer F."/>
            <person name="Land M."/>
            <person name="Hauser L."/>
            <person name="Kyrpides N."/>
            <person name="Mikhailova N."/>
            <person name="Oremland R.S."/>
            <person name="Hoeft S.E."/>
            <person name="Switzer-Blum J."/>
            <person name="Kulp T."/>
            <person name="King G."/>
            <person name="Tabita R."/>
            <person name="Witte B."/>
            <person name="Santini J.M."/>
            <person name="Basu P."/>
            <person name="Hollibaugh J.T."/>
            <person name="Xie G."/>
            <person name="Stolz J.F."/>
            <person name="Richardson P."/>
        </authorList>
    </citation>
    <scope>NUCLEOTIDE SEQUENCE [LARGE SCALE GENOMIC DNA]</scope>
    <source>
        <strain evidence="4">ATCC BAA-1101 / DSM 17681 / MLHE-1</strain>
    </source>
</reference>
<dbReference type="AlphaFoldDB" id="Q0A7R7"/>
<protein>
    <submittedName>
        <fullName evidence="3">Fatty acid desaturase</fullName>
    </submittedName>
</protein>
<dbReference type="Pfam" id="PF00487">
    <property type="entry name" value="FA_desaturase"/>
    <property type="match status" value="1"/>
</dbReference>
<dbReference type="InterPro" id="IPR005804">
    <property type="entry name" value="FA_desaturase_dom"/>
</dbReference>
<evidence type="ECO:0000259" key="2">
    <source>
        <dbReference type="Pfam" id="PF00487"/>
    </source>
</evidence>
<evidence type="ECO:0000256" key="1">
    <source>
        <dbReference type="SAM" id="Phobius"/>
    </source>
</evidence>
<dbReference type="KEGG" id="aeh:Mlg_1774"/>
<feature type="transmembrane region" description="Helical" evidence="1">
    <location>
        <begin position="156"/>
        <end position="175"/>
    </location>
</feature>
<dbReference type="eggNOG" id="COG3239">
    <property type="taxonomic scope" value="Bacteria"/>
</dbReference>
<dbReference type="InterPro" id="IPR012171">
    <property type="entry name" value="Fatty_acid_desaturase"/>
</dbReference>
<dbReference type="RefSeq" id="WP_011629514.1">
    <property type="nucleotide sequence ID" value="NC_008340.1"/>
</dbReference>
<dbReference type="GO" id="GO:0006629">
    <property type="term" value="P:lipid metabolic process"/>
    <property type="evidence" value="ECO:0007669"/>
    <property type="project" value="InterPro"/>
</dbReference>
<keyword evidence="4" id="KW-1185">Reference proteome</keyword>
<evidence type="ECO:0000313" key="3">
    <source>
        <dbReference type="EMBL" id="ABI57120.1"/>
    </source>
</evidence>
<feature type="transmembrane region" description="Helical" evidence="1">
    <location>
        <begin position="217"/>
        <end position="237"/>
    </location>
</feature>